<evidence type="ECO:0000256" key="1">
    <source>
        <dbReference type="ARBA" id="ARBA00001561"/>
    </source>
</evidence>
<dbReference type="GO" id="GO:0030288">
    <property type="term" value="C:outer membrane-bounded periplasmic space"/>
    <property type="evidence" value="ECO:0007669"/>
    <property type="project" value="TreeGrafter"/>
</dbReference>
<reference evidence="5" key="2">
    <citation type="submission" date="2006-05" db="EMBL/GenBank/DDBJ databases">
        <title>Sequencing of the draft genome and assembly of Desulfuromonas acetoxidans DSM 684.</title>
        <authorList>
            <consortium name="US DOE Joint Genome Institute (JGI-PGF)"/>
            <person name="Copeland A."/>
            <person name="Lucas S."/>
            <person name="Lapidus A."/>
            <person name="Barry K."/>
            <person name="Detter J.C."/>
            <person name="Glavina del Rio T."/>
            <person name="Hammon N."/>
            <person name="Israni S."/>
            <person name="Dalin E."/>
            <person name="Tice H."/>
            <person name="Bruce D."/>
            <person name="Pitluck S."/>
            <person name="Richardson P."/>
        </authorList>
    </citation>
    <scope>NUCLEOTIDE SEQUENCE [LARGE SCALE GENOMIC DNA]</scope>
    <source>
        <strain evidence="5">DSM 684</strain>
    </source>
</reference>
<dbReference type="RefSeq" id="WP_006000017.1">
    <property type="nucleotide sequence ID" value="NZ_AAEW02000007.1"/>
</dbReference>
<dbReference type="SUPFAM" id="SSF53187">
    <property type="entry name" value="Zn-dependent exopeptidases"/>
    <property type="match status" value="1"/>
</dbReference>
<keyword evidence="3 5" id="KW-0378">Hydrolase</keyword>
<dbReference type="PANTHER" id="PTHR30404:SF0">
    <property type="entry name" value="N-ACETYLMURAMOYL-L-ALANINE AMIDASE AMIC"/>
    <property type="match status" value="1"/>
</dbReference>
<dbReference type="OrthoDB" id="9806267at2"/>
<dbReference type="PANTHER" id="PTHR30404">
    <property type="entry name" value="N-ACETYLMURAMOYL-L-ALANINE AMIDASE"/>
    <property type="match status" value="1"/>
</dbReference>
<evidence type="ECO:0000256" key="3">
    <source>
        <dbReference type="ARBA" id="ARBA00022801"/>
    </source>
</evidence>
<evidence type="ECO:0000313" key="6">
    <source>
        <dbReference type="Proteomes" id="UP000005695"/>
    </source>
</evidence>
<dbReference type="EMBL" id="AAEW02000007">
    <property type="protein sequence ID" value="EAT16080.1"/>
    <property type="molecule type" value="Genomic_DNA"/>
</dbReference>
<dbReference type="CDD" id="cd02696">
    <property type="entry name" value="MurNAc-LAA"/>
    <property type="match status" value="1"/>
</dbReference>
<comment type="catalytic activity">
    <reaction evidence="1">
        <text>Hydrolyzes the link between N-acetylmuramoyl residues and L-amino acid residues in certain cell-wall glycopeptides.</text>
        <dbReference type="EC" id="3.5.1.28"/>
    </reaction>
</comment>
<keyword evidence="6" id="KW-1185">Reference proteome</keyword>
<dbReference type="InterPro" id="IPR002508">
    <property type="entry name" value="MurNAc-LAA_cat"/>
</dbReference>
<accession>Q1K061</accession>
<evidence type="ECO:0000313" key="5">
    <source>
        <dbReference type="EMBL" id="EAT16080.1"/>
    </source>
</evidence>
<proteinExistence type="predicted"/>
<dbReference type="Pfam" id="PF01520">
    <property type="entry name" value="Amidase_3"/>
    <property type="match status" value="1"/>
</dbReference>
<feature type="domain" description="MurNAc-LAA" evidence="4">
    <location>
        <begin position="70"/>
        <end position="188"/>
    </location>
</feature>
<gene>
    <name evidence="5" type="ORF">Dace_2381</name>
</gene>
<organism evidence="5 6">
    <name type="scientific">Desulfuromonas acetoxidans (strain DSM 684 / 11070)</name>
    <dbReference type="NCBI Taxonomy" id="281689"/>
    <lineage>
        <taxon>Bacteria</taxon>
        <taxon>Pseudomonadati</taxon>
        <taxon>Thermodesulfobacteriota</taxon>
        <taxon>Desulfuromonadia</taxon>
        <taxon>Desulfuromonadales</taxon>
        <taxon>Desulfuromonadaceae</taxon>
        <taxon>Desulfuromonas</taxon>
    </lineage>
</organism>
<dbReference type="InterPro" id="IPR050695">
    <property type="entry name" value="N-acetylmuramoyl_amidase_3"/>
</dbReference>
<evidence type="ECO:0000256" key="2">
    <source>
        <dbReference type="ARBA" id="ARBA00011901"/>
    </source>
</evidence>
<sequence>MNKPLILIDPGHGGSDPGALAILQESTSVYREADINLKIAQVVGEALLLHGFDVAYTRCNDLQLTLSQRAELSKVYRPALFLSFHCNAASSPRATGMEVFTSPGRTESDTVAELLIAELEKTTVGKVMRTDPSDGDRDKEEKFVVLTQTACPACLLEFGFMTNPADLRWLLSETAWQQIAEAMINALTTWRDDV</sequence>
<dbReference type="Proteomes" id="UP000005695">
    <property type="component" value="Unassembled WGS sequence"/>
</dbReference>
<dbReference type="GO" id="GO:0008745">
    <property type="term" value="F:N-acetylmuramoyl-L-alanine amidase activity"/>
    <property type="evidence" value="ECO:0007669"/>
    <property type="project" value="UniProtKB-EC"/>
</dbReference>
<protein>
    <recommendedName>
        <fullName evidence="2">N-acetylmuramoyl-L-alanine amidase</fullName>
        <ecNumber evidence="2">3.5.1.28</ecNumber>
    </recommendedName>
</protein>
<dbReference type="Gene3D" id="3.40.630.40">
    <property type="entry name" value="Zn-dependent exopeptidases"/>
    <property type="match status" value="1"/>
</dbReference>
<dbReference type="AlphaFoldDB" id="Q1K061"/>
<dbReference type="GO" id="GO:0009253">
    <property type="term" value="P:peptidoglycan catabolic process"/>
    <property type="evidence" value="ECO:0007669"/>
    <property type="project" value="InterPro"/>
</dbReference>
<dbReference type="SMART" id="SM00646">
    <property type="entry name" value="Ami_3"/>
    <property type="match status" value="1"/>
</dbReference>
<reference evidence="5" key="1">
    <citation type="submission" date="2006-05" db="EMBL/GenBank/DDBJ databases">
        <title>Annotation of the draft genome assembly of Desulfuromonas acetoxidans DSM 684.</title>
        <authorList>
            <consortium name="US DOE Joint Genome Institute (JGI-ORNL)"/>
            <person name="Larimer F."/>
            <person name="Land M."/>
            <person name="Hauser L."/>
        </authorList>
    </citation>
    <scope>NUCLEOTIDE SEQUENCE [LARGE SCALE GENOMIC DNA]</scope>
    <source>
        <strain evidence="5">DSM 684</strain>
    </source>
</reference>
<comment type="caution">
    <text evidence="5">The sequence shown here is derived from an EMBL/GenBank/DDBJ whole genome shotgun (WGS) entry which is preliminary data.</text>
</comment>
<evidence type="ECO:0000259" key="4">
    <source>
        <dbReference type="SMART" id="SM00646"/>
    </source>
</evidence>
<dbReference type="EC" id="3.5.1.28" evidence="2"/>
<name>Q1K061_DESA6</name>